<dbReference type="AlphaFoldDB" id="A0A0M2KFJ4"/>
<proteinExistence type="predicted"/>
<comment type="caution">
    <text evidence="1">The sequence shown here is derived from an EMBL/GenBank/DDBJ whole genome shotgun (WGS) entry which is preliminary data.</text>
</comment>
<organism evidence="1 2">
    <name type="scientific">Erwinia tracheiphila</name>
    <dbReference type="NCBI Taxonomy" id="65700"/>
    <lineage>
        <taxon>Bacteria</taxon>
        <taxon>Pseudomonadati</taxon>
        <taxon>Pseudomonadota</taxon>
        <taxon>Gammaproteobacteria</taxon>
        <taxon>Enterobacterales</taxon>
        <taxon>Erwiniaceae</taxon>
        <taxon>Erwinia</taxon>
    </lineage>
</organism>
<evidence type="ECO:0000313" key="1">
    <source>
        <dbReference type="EMBL" id="KKF35983.1"/>
    </source>
</evidence>
<protein>
    <submittedName>
        <fullName evidence="1">Phage related-protein</fullName>
    </submittedName>
</protein>
<reference evidence="1 2" key="1">
    <citation type="submission" date="2015-01" db="EMBL/GenBank/DDBJ databases">
        <title>Erwinia tracheiphila.</title>
        <authorList>
            <person name="Shapiro L.R."/>
        </authorList>
    </citation>
    <scope>NUCLEOTIDE SEQUENCE [LARGE SCALE GENOMIC DNA]</scope>
    <source>
        <strain evidence="1 2">BuffGH</strain>
    </source>
</reference>
<dbReference type="RefSeq" id="WP_016191121.1">
    <property type="nucleotide sequence ID" value="NZ_CP089932.1"/>
</dbReference>
<dbReference type="Pfam" id="PF10934">
    <property type="entry name" value="Sheath_initiator"/>
    <property type="match status" value="1"/>
</dbReference>
<evidence type="ECO:0000313" key="2">
    <source>
        <dbReference type="Proteomes" id="UP000033924"/>
    </source>
</evidence>
<dbReference type="Proteomes" id="UP000033924">
    <property type="component" value="Unassembled WGS sequence"/>
</dbReference>
<dbReference type="EMBL" id="JXNU01000003">
    <property type="protein sequence ID" value="KKF35983.1"/>
    <property type="molecule type" value="Genomic_DNA"/>
</dbReference>
<dbReference type="InterPro" id="IPR020288">
    <property type="entry name" value="Sheath_initiator"/>
</dbReference>
<accession>A0A0M2KFJ4</accession>
<keyword evidence="2" id="KW-1185">Reference proteome</keyword>
<name>A0A0M2KFJ4_9GAMM</name>
<sequence length="114" mass="12943">MMTFDVNEGNDIYLGNDGNLALVRGEAAVKNCCMHYARALRGEMLHKTDKGIPYWKTTFGRDADLPMFEAAFRERMREISQVLAVDFFSASIENNELHYTAVISTLYGRITLNV</sequence>
<gene>
    <name evidence="1" type="ORF">SY86_11975</name>
</gene>
<dbReference type="STRING" id="65700.SY86_11975"/>
<dbReference type="PATRIC" id="fig|65700.7.peg.3020"/>